<dbReference type="InterPro" id="IPR032678">
    <property type="entry name" value="tRNA-synt_1_cat_dom"/>
</dbReference>
<dbReference type="AlphaFoldDB" id="A0A7C4JLM8"/>
<dbReference type="InterPro" id="IPR024909">
    <property type="entry name" value="Cys-tRNA/MSH_ligase"/>
</dbReference>
<sequence>MYREIRIYNTLTKEIEIFEPTTPGFVKIYVCGITPYDYTHLGHARTFVFFDALKRFLSMLGYSVLHVMNITDIDDKILLKASKTGIDWREVVDTYTKDYMDALNKLNIKIDLHPRVTDHIVEIIEFIKTLIDKGYAYVAPSGSVYFDVDKYGDYGKLSGNIDRKTWSQETEYVYEKKNPYDFALWKARKPGEPYWDSPWGPGRPGWHIECSVMSTKYLGERIDIHGGGTDLIFPHHENERAQSEAALGTKPWVKYWVHIGMLTFENQKMSKSLGNIISLKEAFKKWNPAVIRLWYLTSHYRKPQDFSEESIEAVNRFYDRLVYATLTIKKLLKEAISLHKSDDRDLEIYNYILSIRRGFYEALSNDFNTPKAIAEVNELITLINRELVTNPKYLLVTATYRLLNEMNQILGVLDEYLYGAGSSDELVDKLVKIIIDIRKELRERKMYELSDKIRAELEREGFVIMDKGLETTWVRRK</sequence>
<evidence type="ECO:0000256" key="5">
    <source>
        <dbReference type="ARBA" id="ARBA00022723"/>
    </source>
</evidence>
<comment type="catalytic activity">
    <reaction evidence="11 12">
        <text>tRNA(Cys) + L-cysteine + ATP = L-cysteinyl-tRNA(Cys) + AMP + diphosphate</text>
        <dbReference type="Rhea" id="RHEA:17773"/>
        <dbReference type="Rhea" id="RHEA-COMP:9661"/>
        <dbReference type="Rhea" id="RHEA-COMP:9679"/>
        <dbReference type="ChEBI" id="CHEBI:30616"/>
        <dbReference type="ChEBI" id="CHEBI:33019"/>
        <dbReference type="ChEBI" id="CHEBI:35235"/>
        <dbReference type="ChEBI" id="CHEBI:78442"/>
        <dbReference type="ChEBI" id="CHEBI:78517"/>
        <dbReference type="ChEBI" id="CHEBI:456215"/>
        <dbReference type="EC" id="6.1.1.16"/>
    </reaction>
</comment>
<dbReference type="EMBL" id="DTBE01000082">
    <property type="protein sequence ID" value="HGQ59716.1"/>
    <property type="molecule type" value="Genomic_DNA"/>
</dbReference>
<keyword evidence="3 12" id="KW-0963">Cytoplasm</keyword>
<dbReference type="GO" id="GO:0008270">
    <property type="term" value="F:zinc ion binding"/>
    <property type="evidence" value="ECO:0007669"/>
    <property type="project" value="UniProtKB-UniRule"/>
</dbReference>
<evidence type="ECO:0000313" key="14">
    <source>
        <dbReference type="EMBL" id="HGQ59716.1"/>
    </source>
</evidence>
<dbReference type="PRINTS" id="PR00983">
    <property type="entry name" value="TRNASYNTHCYS"/>
</dbReference>
<dbReference type="GO" id="GO:0005737">
    <property type="term" value="C:cytoplasm"/>
    <property type="evidence" value="ECO:0007669"/>
    <property type="project" value="UniProtKB-SubCell"/>
</dbReference>
<dbReference type="PANTHER" id="PTHR10890:SF3">
    <property type="entry name" value="CYSTEINE--TRNA LIGASE, CYTOPLASMIC"/>
    <property type="match status" value="1"/>
</dbReference>
<dbReference type="InterPro" id="IPR009080">
    <property type="entry name" value="tRNAsynth_Ia_anticodon-bd"/>
</dbReference>
<dbReference type="InterPro" id="IPR014729">
    <property type="entry name" value="Rossmann-like_a/b/a_fold"/>
</dbReference>
<dbReference type="GO" id="GO:0005524">
    <property type="term" value="F:ATP binding"/>
    <property type="evidence" value="ECO:0007669"/>
    <property type="project" value="UniProtKB-UniRule"/>
</dbReference>
<evidence type="ECO:0000256" key="8">
    <source>
        <dbReference type="ARBA" id="ARBA00022840"/>
    </source>
</evidence>
<dbReference type="Pfam" id="PF01406">
    <property type="entry name" value="tRNA-synt_1e"/>
    <property type="match status" value="1"/>
</dbReference>
<evidence type="ECO:0000259" key="13">
    <source>
        <dbReference type="SMART" id="SM00840"/>
    </source>
</evidence>
<feature type="binding site" evidence="12">
    <location>
        <position position="210"/>
    </location>
    <ligand>
        <name>Zn(2+)</name>
        <dbReference type="ChEBI" id="CHEBI:29105"/>
    </ligand>
</feature>
<evidence type="ECO:0000256" key="11">
    <source>
        <dbReference type="ARBA" id="ARBA00047398"/>
    </source>
</evidence>
<keyword evidence="8 12" id="KW-0067">ATP-binding</keyword>
<dbReference type="CDD" id="cd00672">
    <property type="entry name" value="CysRS_core"/>
    <property type="match status" value="1"/>
</dbReference>
<reference evidence="15" key="1">
    <citation type="journal article" date="2020" name="mSystems">
        <title>Genome- and Community-Level Interaction Insights into Carbon Utilization and Element Cycling Functions of Hydrothermarchaeota in Hydrothermal Sediment.</title>
        <authorList>
            <person name="Zhou Z."/>
            <person name="Liu Y."/>
            <person name="Xu W."/>
            <person name="Pan J."/>
            <person name="Luo Z.H."/>
            <person name="Li M."/>
        </authorList>
    </citation>
    <scope>NUCLEOTIDE SEQUENCE [LARGE SCALE GENOMIC DNA]</scope>
    <source>
        <strain evidence="14">SpSt-638</strain>
        <strain evidence="15">SpSt-648</strain>
    </source>
</reference>
<dbReference type="HAMAP" id="MF_00041">
    <property type="entry name" value="Cys_tRNA_synth"/>
    <property type="match status" value="1"/>
</dbReference>
<evidence type="ECO:0000256" key="10">
    <source>
        <dbReference type="ARBA" id="ARBA00023146"/>
    </source>
</evidence>
<organism evidence="15">
    <name type="scientific">Staphylothermus marinus</name>
    <dbReference type="NCBI Taxonomy" id="2280"/>
    <lineage>
        <taxon>Archaea</taxon>
        <taxon>Thermoproteota</taxon>
        <taxon>Thermoprotei</taxon>
        <taxon>Desulfurococcales</taxon>
        <taxon>Desulfurococcaceae</taxon>
        <taxon>Staphylothermus</taxon>
    </lineage>
</organism>
<evidence type="ECO:0000256" key="2">
    <source>
        <dbReference type="ARBA" id="ARBA00005594"/>
    </source>
</evidence>
<dbReference type="InterPro" id="IPR015803">
    <property type="entry name" value="Cys-tRNA-ligase"/>
</dbReference>
<feature type="binding site" evidence="12">
    <location>
        <position position="235"/>
    </location>
    <ligand>
        <name>Zn(2+)</name>
        <dbReference type="ChEBI" id="CHEBI:29105"/>
    </ligand>
</feature>
<dbReference type="SUPFAM" id="SSF52374">
    <property type="entry name" value="Nucleotidylyl transferase"/>
    <property type="match status" value="1"/>
</dbReference>
<feature type="domain" description="Cysteinyl-tRNA synthetase class Ia DALR" evidence="13">
    <location>
        <begin position="358"/>
        <end position="417"/>
    </location>
</feature>
<dbReference type="PANTHER" id="PTHR10890">
    <property type="entry name" value="CYSTEINYL-TRNA SYNTHETASE"/>
    <property type="match status" value="1"/>
</dbReference>
<comment type="subcellular location">
    <subcellularLocation>
        <location evidence="1 12">Cytoplasm</location>
    </subcellularLocation>
</comment>
<name>A0A7C4JLM8_STAMA</name>
<feature type="binding site" evidence="12">
    <location>
        <position position="271"/>
    </location>
    <ligand>
        <name>ATP</name>
        <dbReference type="ChEBI" id="CHEBI:30616"/>
    </ligand>
</feature>
<evidence type="ECO:0000256" key="6">
    <source>
        <dbReference type="ARBA" id="ARBA00022741"/>
    </source>
</evidence>
<feature type="short sequence motif" description="'KMSKS' region" evidence="12">
    <location>
        <begin position="268"/>
        <end position="272"/>
    </location>
</feature>
<keyword evidence="7 12" id="KW-0862">Zinc</keyword>
<keyword evidence="10 12" id="KW-0030">Aminoacyl-tRNA synthetase</keyword>
<keyword evidence="4 12" id="KW-0436">Ligase</keyword>
<dbReference type="GO" id="GO:0004817">
    <property type="term" value="F:cysteine-tRNA ligase activity"/>
    <property type="evidence" value="ECO:0007669"/>
    <property type="project" value="UniProtKB-UniRule"/>
</dbReference>
<dbReference type="SMART" id="SM00840">
    <property type="entry name" value="DALR_2"/>
    <property type="match status" value="1"/>
</dbReference>
<protein>
    <recommendedName>
        <fullName evidence="12">Cysteine--tRNA ligase</fullName>
        <ecNumber evidence="12">6.1.1.16</ecNumber>
    </recommendedName>
    <alternativeName>
        <fullName evidence="12">Cysteinyl-tRNA synthetase</fullName>
        <shortName evidence="12">CysRS</shortName>
    </alternativeName>
</protein>
<evidence type="ECO:0000256" key="12">
    <source>
        <dbReference type="HAMAP-Rule" id="MF_00041"/>
    </source>
</evidence>
<evidence type="ECO:0000256" key="9">
    <source>
        <dbReference type="ARBA" id="ARBA00022917"/>
    </source>
</evidence>
<keyword evidence="6 12" id="KW-0547">Nucleotide-binding</keyword>
<dbReference type="Gene3D" id="3.40.50.620">
    <property type="entry name" value="HUPs"/>
    <property type="match status" value="1"/>
</dbReference>
<dbReference type="EC" id="6.1.1.16" evidence="12"/>
<evidence type="ECO:0000256" key="3">
    <source>
        <dbReference type="ARBA" id="ARBA00022490"/>
    </source>
</evidence>
<gene>
    <name evidence="12" type="primary">cysS</name>
    <name evidence="14" type="ORF">ENU09_03265</name>
    <name evidence="15" type="ORF">ENU20_01715</name>
</gene>
<dbReference type="EMBL" id="DTBP01000013">
    <property type="protein sequence ID" value="HGQ73782.1"/>
    <property type="molecule type" value="Genomic_DNA"/>
</dbReference>
<evidence type="ECO:0000256" key="1">
    <source>
        <dbReference type="ARBA" id="ARBA00004496"/>
    </source>
</evidence>
<comment type="cofactor">
    <cofactor evidence="12">
        <name>Zn(2+)</name>
        <dbReference type="ChEBI" id="CHEBI:29105"/>
    </cofactor>
    <text evidence="12">Binds 1 zinc ion per subunit.</text>
</comment>
<feature type="binding site" evidence="12">
    <location>
        <position position="31"/>
    </location>
    <ligand>
        <name>Zn(2+)</name>
        <dbReference type="ChEBI" id="CHEBI:29105"/>
    </ligand>
</feature>
<dbReference type="GO" id="GO:0006423">
    <property type="term" value="P:cysteinyl-tRNA aminoacylation"/>
    <property type="evidence" value="ECO:0007669"/>
    <property type="project" value="UniProtKB-UniRule"/>
</dbReference>
<evidence type="ECO:0000313" key="15">
    <source>
        <dbReference type="EMBL" id="HGQ73782.1"/>
    </source>
</evidence>
<dbReference type="Pfam" id="PF09190">
    <property type="entry name" value="DALR_2"/>
    <property type="match status" value="1"/>
</dbReference>
<dbReference type="SUPFAM" id="SSF47323">
    <property type="entry name" value="Anticodon-binding domain of a subclass of class I aminoacyl-tRNA synthetases"/>
    <property type="match status" value="1"/>
</dbReference>
<accession>A0A7C4JLM8</accession>
<dbReference type="FunFam" id="3.40.50.620:FF:000130">
    <property type="entry name" value="Cysteine--tRNA ligase"/>
    <property type="match status" value="1"/>
</dbReference>
<dbReference type="NCBIfam" id="TIGR00435">
    <property type="entry name" value="cysS"/>
    <property type="match status" value="1"/>
</dbReference>
<keyword evidence="9 12" id="KW-0648">Protein biosynthesis</keyword>
<dbReference type="Gene3D" id="1.20.120.1910">
    <property type="entry name" value="Cysteine-tRNA ligase, C-terminal anti-codon recognition domain"/>
    <property type="match status" value="1"/>
</dbReference>
<proteinExistence type="inferred from homology"/>
<keyword evidence="5 12" id="KW-0479">Metal-binding</keyword>
<feature type="short sequence motif" description="'HIGH' region" evidence="12">
    <location>
        <begin position="33"/>
        <end position="43"/>
    </location>
</feature>
<evidence type="ECO:0000256" key="4">
    <source>
        <dbReference type="ARBA" id="ARBA00022598"/>
    </source>
</evidence>
<feature type="binding site" evidence="12">
    <location>
        <position position="239"/>
    </location>
    <ligand>
        <name>Zn(2+)</name>
        <dbReference type="ChEBI" id="CHEBI:29105"/>
    </ligand>
</feature>
<evidence type="ECO:0000256" key="7">
    <source>
        <dbReference type="ARBA" id="ARBA00022833"/>
    </source>
</evidence>
<comment type="caution">
    <text evidence="15">The sequence shown here is derived from an EMBL/GenBank/DDBJ whole genome shotgun (WGS) entry which is preliminary data.</text>
</comment>
<dbReference type="InterPro" id="IPR015273">
    <property type="entry name" value="Cys-tRNA-synt_Ia_DALR"/>
</dbReference>
<comment type="similarity">
    <text evidence="2 12">Belongs to the class-I aminoacyl-tRNA synthetase family.</text>
</comment>